<evidence type="ECO:0000259" key="2">
    <source>
        <dbReference type="Pfam" id="PF02517"/>
    </source>
</evidence>
<evidence type="ECO:0000313" key="4">
    <source>
        <dbReference type="Proteomes" id="UP000249725"/>
    </source>
</evidence>
<dbReference type="OrthoDB" id="193898at2"/>
<dbReference type="InterPro" id="IPR003675">
    <property type="entry name" value="Rce1/LyrA-like_dom"/>
</dbReference>
<dbReference type="GO" id="GO:0006508">
    <property type="term" value="P:proteolysis"/>
    <property type="evidence" value="ECO:0007669"/>
    <property type="project" value="UniProtKB-KW"/>
</dbReference>
<organism evidence="3 4">
    <name type="scientific">Phenylobacterium deserti</name>
    <dbReference type="NCBI Taxonomy" id="1914756"/>
    <lineage>
        <taxon>Bacteria</taxon>
        <taxon>Pseudomonadati</taxon>
        <taxon>Pseudomonadota</taxon>
        <taxon>Alphaproteobacteria</taxon>
        <taxon>Caulobacterales</taxon>
        <taxon>Caulobacteraceae</taxon>
        <taxon>Phenylobacterium</taxon>
    </lineage>
</organism>
<feature type="transmembrane region" description="Helical" evidence="1">
    <location>
        <begin position="63"/>
        <end position="83"/>
    </location>
</feature>
<keyword evidence="1" id="KW-0812">Transmembrane</keyword>
<evidence type="ECO:0000313" key="3">
    <source>
        <dbReference type="EMBL" id="RAK58214.1"/>
    </source>
</evidence>
<feature type="transmembrane region" description="Helical" evidence="1">
    <location>
        <begin position="104"/>
        <end position="123"/>
    </location>
</feature>
<accession>A0A328AX98</accession>
<reference evidence="4" key="1">
    <citation type="submission" date="2018-05" db="EMBL/GenBank/DDBJ databases">
        <authorList>
            <person name="Li X."/>
        </authorList>
    </citation>
    <scope>NUCLEOTIDE SEQUENCE [LARGE SCALE GENOMIC DNA]</scope>
    <source>
        <strain evidence="4">YIM 73061</strain>
    </source>
</reference>
<sequence length="298" mass="31174">MSALVPETADRVELGSRRVLRPGKLRWLRATGWALALFVLFMLVDAAAVTLPPAVADRFGDPAGVLLVSLICAAGFALYAGLVRLAEQRTASEIGLRRLVPETAAGLVIGAAMMTAVVGLLVATGAYEVTGPRTASAWDMVSISIASGTLEELIMRAIILRLAMRAFGVWPALVLQAALFGVMHLANPNASMTAAIAIALEAGLMLAGFYLLTGRIWMSVGVHAAWNFTQGWVWGAAVSGLDVGPSLFASRPLPTAPEWLSGGAFGPEASLPAMVVGTAVAVVVLARARRKGNFEARD</sequence>
<feature type="transmembrane region" description="Helical" evidence="1">
    <location>
        <begin position="27"/>
        <end position="51"/>
    </location>
</feature>
<keyword evidence="1" id="KW-0472">Membrane</keyword>
<dbReference type="AlphaFoldDB" id="A0A328AX98"/>
<gene>
    <name evidence="3" type="ORF">DJ018_03830</name>
</gene>
<keyword evidence="3" id="KW-0378">Hydrolase</keyword>
<feature type="transmembrane region" description="Helical" evidence="1">
    <location>
        <begin position="192"/>
        <end position="212"/>
    </location>
</feature>
<evidence type="ECO:0000256" key="1">
    <source>
        <dbReference type="SAM" id="Phobius"/>
    </source>
</evidence>
<feature type="domain" description="CAAX prenyl protease 2/Lysostaphin resistance protein A-like" evidence="2">
    <location>
        <begin position="136"/>
        <end position="228"/>
    </location>
</feature>
<dbReference type="GO" id="GO:0008237">
    <property type="term" value="F:metallopeptidase activity"/>
    <property type="evidence" value="ECO:0007669"/>
    <property type="project" value="UniProtKB-KW"/>
</dbReference>
<keyword evidence="4" id="KW-1185">Reference proteome</keyword>
<feature type="transmembrane region" description="Helical" evidence="1">
    <location>
        <begin position="232"/>
        <end position="249"/>
    </location>
</feature>
<dbReference type="PANTHER" id="PTHR39430:SF1">
    <property type="entry name" value="PROTEASE"/>
    <property type="match status" value="1"/>
</dbReference>
<keyword evidence="3" id="KW-0482">Metalloprotease</keyword>
<dbReference type="GO" id="GO:0004175">
    <property type="term" value="F:endopeptidase activity"/>
    <property type="evidence" value="ECO:0007669"/>
    <property type="project" value="UniProtKB-ARBA"/>
</dbReference>
<feature type="transmembrane region" description="Helical" evidence="1">
    <location>
        <begin position="135"/>
        <end position="154"/>
    </location>
</feature>
<keyword evidence="1" id="KW-1133">Transmembrane helix</keyword>
<dbReference type="EMBL" id="QFYR01000001">
    <property type="protein sequence ID" value="RAK58214.1"/>
    <property type="molecule type" value="Genomic_DNA"/>
</dbReference>
<name>A0A328AX98_9CAUL</name>
<dbReference type="RefSeq" id="WP_111514664.1">
    <property type="nucleotide sequence ID" value="NZ_QFYR01000001.1"/>
</dbReference>
<dbReference type="PANTHER" id="PTHR39430">
    <property type="entry name" value="MEMBRANE-ASSOCIATED PROTEASE-RELATED"/>
    <property type="match status" value="1"/>
</dbReference>
<dbReference type="Proteomes" id="UP000249725">
    <property type="component" value="Unassembled WGS sequence"/>
</dbReference>
<protein>
    <submittedName>
        <fullName evidence="3">CPBP family intramembrane metalloprotease</fullName>
    </submittedName>
</protein>
<keyword evidence="3" id="KW-0645">Protease</keyword>
<proteinExistence type="predicted"/>
<feature type="transmembrane region" description="Helical" evidence="1">
    <location>
        <begin position="166"/>
        <end position="186"/>
    </location>
</feature>
<dbReference type="Pfam" id="PF02517">
    <property type="entry name" value="Rce1-like"/>
    <property type="match status" value="1"/>
</dbReference>
<dbReference type="GO" id="GO:0080120">
    <property type="term" value="P:CAAX-box protein maturation"/>
    <property type="evidence" value="ECO:0007669"/>
    <property type="project" value="UniProtKB-ARBA"/>
</dbReference>
<comment type="caution">
    <text evidence="3">The sequence shown here is derived from an EMBL/GenBank/DDBJ whole genome shotgun (WGS) entry which is preliminary data.</text>
</comment>
<feature type="transmembrane region" description="Helical" evidence="1">
    <location>
        <begin position="269"/>
        <end position="288"/>
    </location>
</feature>